<organism evidence="2 3">
    <name type="scientific">Bugula neritina</name>
    <name type="common">Brown bryozoan</name>
    <name type="synonym">Sertularia neritina</name>
    <dbReference type="NCBI Taxonomy" id="10212"/>
    <lineage>
        <taxon>Eukaryota</taxon>
        <taxon>Metazoa</taxon>
        <taxon>Spiralia</taxon>
        <taxon>Lophotrochozoa</taxon>
        <taxon>Bryozoa</taxon>
        <taxon>Gymnolaemata</taxon>
        <taxon>Cheilostomatida</taxon>
        <taxon>Flustrina</taxon>
        <taxon>Buguloidea</taxon>
        <taxon>Bugulidae</taxon>
        <taxon>Bugula</taxon>
    </lineage>
</organism>
<feature type="region of interest" description="Disordered" evidence="1">
    <location>
        <begin position="1"/>
        <end position="40"/>
    </location>
</feature>
<sequence>MTRDDPDGGLDKLSYTTETTEQTKSVAGSSALSEGSQEQMKAKTAEVAEFKINPEQALADINDARRKKRSVTGYLINSVEISDSGLLSLCVSFVGGDDTVSLLNSSGGDSGDRYYQ</sequence>
<proteinExistence type="predicted"/>
<reference evidence="2" key="1">
    <citation type="submission" date="2020-06" db="EMBL/GenBank/DDBJ databases">
        <title>Draft genome of Bugula neritina, a colonial animal packing powerful symbionts and potential medicines.</title>
        <authorList>
            <person name="Rayko M."/>
        </authorList>
    </citation>
    <scope>NUCLEOTIDE SEQUENCE [LARGE SCALE GENOMIC DNA]</scope>
    <source>
        <strain evidence="2">Kwan_BN1</strain>
    </source>
</reference>
<evidence type="ECO:0000313" key="2">
    <source>
        <dbReference type="EMBL" id="KAF6029749.1"/>
    </source>
</evidence>
<evidence type="ECO:0000313" key="3">
    <source>
        <dbReference type="Proteomes" id="UP000593567"/>
    </source>
</evidence>
<name>A0A7J7JTQ1_BUGNE</name>
<accession>A0A7J7JTQ1</accession>
<protein>
    <submittedName>
        <fullName evidence="2">Uncharacterized protein</fullName>
    </submittedName>
</protein>
<dbReference type="Proteomes" id="UP000593567">
    <property type="component" value="Unassembled WGS sequence"/>
</dbReference>
<evidence type="ECO:0000256" key="1">
    <source>
        <dbReference type="SAM" id="MobiDB-lite"/>
    </source>
</evidence>
<dbReference type="AlphaFoldDB" id="A0A7J7JTQ1"/>
<feature type="compositionally biased region" description="Basic and acidic residues" evidence="1">
    <location>
        <begin position="1"/>
        <end position="10"/>
    </location>
</feature>
<gene>
    <name evidence="2" type="ORF">EB796_011926</name>
</gene>
<dbReference type="EMBL" id="VXIV02001788">
    <property type="protein sequence ID" value="KAF6029749.1"/>
    <property type="molecule type" value="Genomic_DNA"/>
</dbReference>
<keyword evidence="3" id="KW-1185">Reference proteome</keyword>
<comment type="caution">
    <text evidence="2">The sequence shown here is derived from an EMBL/GenBank/DDBJ whole genome shotgun (WGS) entry which is preliminary data.</text>
</comment>
<feature type="compositionally biased region" description="Polar residues" evidence="1">
    <location>
        <begin position="14"/>
        <end position="39"/>
    </location>
</feature>